<evidence type="ECO:0000313" key="4">
    <source>
        <dbReference type="EMBL" id="JAS70097.1"/>
    </source>
</evidence>
<keyword evidence="1" id="KW-1133">Transmembrane helix</keyword>
<evidence type="ECO:0000259" key="3">
    <source>
        <dbReference type="Pfam" id="PF08357"/>
    </source>
</evidence>
<organism evidence="4">
    <name type="scientific">Homalodisca liturata</name>
    <dbReference type="NCBI Taxonomy" id="320908"/>
    <lineage>
        <taxon>Eukaryota</taxon>
        <taxon>Metazoa</taxon>
        <taxon>Ecdysozoa</taxon>
        <taxon>Arthropoda</taxon>
        <taxon>Hexapoda</taxon>
        <taxon>Insecta</taxon>
        <taxon>Pterygota</taxon>
        <taxon>Neoptera</taxon>
        <taxon>Paraneoptera</taxon>
        <taxon>Hemiptera</taxon>
        <taxon>Auchenorrhyncha</taxon>
        <taxon>Membracoidea</taxon>
        <taxon>Cicadellidae</taxon>
        <taxon>Cicadellinae</taxon>
        <taxon>Proconiini</taxon>
        <taxon>Homalodisca</taxon>
    </lineage>
</organism>
<gene>
    <name evidence="4" type="ORF">g.50497</name>
</gene>
<dbReference type="AlphaFoldDB" id="A0A1B6H5Z8"/>
<evidence type="ECO:0000256" key="1">
    <source>
        <dbReference type="SAM" id="Phobius"/>
    </source>
</evidence>
<dbReference type="InterPro" id="IPR013568">
    <property type="entry name" value="SEFIR_dom"/>
</dbReference>
<protein>
    <recommendedName>
        <fullName evidence="3">SEFIR domain-containing protein</fullName>
    </recommendedName>
</protein>
<sequence>MRLHSCLVLLMCLSHSQGFQCSTSPYTSQIPEYTVCTPENGGESHLNDASHTEDCDFVSTILINECSTEDRPIPAQLCWRLRDPEQGIVEVTYPLLPASCNFTAYDITLMAHEGMECPAFTDNFKKHTRREVDIRGCSEASCKDKCSQRGTVMFRHVFTGCYQLCLTPRRHYQALQELVSSPLALATNYVKTPISTLQDPLFFLDMTQSSLTMKAQLRINPMVAIVTLSHGINMAAGPHACRDTGIPIANCATCLGSPEIQCSSESRDSVIPTCSYQGESVVKCRFSGLKPGNYCVRVQFDDDRCVADTIWNDDNNYSPCTWETFRKFVTAEPAIEVDIRPQGSIINPMLLALLVLAIVAACLVVTLVVYRRTPNYGRFLPVPRKPIQLAERPTVLLLYARDCPLFMQAVAHLKTVMKRLNNCQVMDCWEDSQYNSVAKSPSQWLLSYLTNPKVRVVLVISPTSALLEAALVHRVFVQYRQRRALDCVFAQALSSLHETSHDSYKRLFVVRLDTESAGVVPQTRTYLNPLATYILPVNLNKLMTTLHNLDSTVVAVEDSQPEVVALSDAISEYRRYLSENPRYLDNLLTSDTVPSVHQIMA</sequence>
<feature type="chain" id="PRO_5008584209" description="SEFIR domain-containing protein" evidence="2">
    <location>
        <begin position="19"/>
        <end position="601"/>
    </location>
</feature>
<evidence type="ECO:0000256" key="2">
    <source>
        <dbReference type="SAM" id="SignalP"/>
    </source>
</evidence>
<feature type="domain" description="SEFIR" evidence="3">
    <location>
        <begin position="394"/>
        <end position="546"/>
    </location>
</feature>
<dbReference type="Pfam" id="PF08357">
    <property type="entry name" value="SEFIR"/>
    <property type="match status" value="1"/>
</dbReference>
<keyword evidence="1" id="KW-0812">Transmembrane</keyword>
<keyword evidence="1" id="KW-0472">Membrane</keyword>
<reference evidence="4" key="1">
    <citation type="submission" date="2015-11" db="EMBL/GenBank/DDBJ databases">
        <title>De novo transcriptome assembly of four potential Pierce s Disease insect vectors from Arizona vineyards.</title>
        <authorList>
            <person name="Tassone E.E."/>
        </authorList>
    </citation>
    <scope>NUCLEOTIDE SEQUENCE</scope>
</reference>
<proteinExistence type="predicted"/>
<keyword evidence="2" id="KW-0732">Signal</keyword>
<name>A0A1B6H5Z8_9HEMI</name>
<dbReference type="Gene3D" id="3.40.50.11530">
    <property type="match status" value="1"/>
</dbReference>
<feature type="transmembrane region" description="Helical" evidence="1">
    <location>
        <begin position="349"/>
        <end position="370"/>
    </location>
</feature>
<accession>A0A1B6H5Z8</accession>
<dbReference type="EMBL" id="GECU01037609">
    <property type="protein sequence ID" value="JAS70097.1"/>
    <property type="molecule type" value="Transcribed_RNA"/>
</dbReference>
<feature type="signal peptide" evidence="2">
    <location>
        <begin position="1"/>
        <end position="18"/>
    </location>
</feature>